<evidence type="ECO:0000313" key="3">
    <source>
        <dbReference type="Proteomes" id="UP000770661"/>
    </source>
</evidence>
<name>A0A8J5CL68_CHIOP</name>
<feature type="region of interest" description="Disordered" evidence="1">
    <location>
        <begin position="1"/>
        <end position="36"/>
    </location>
</feature>
<reference evidence="2" key="1">
    <citation type="submission" date="2020-07" db="EMBL/GenBank/DDBJ databases">
        <title>The High-quality genome of the commercially important snow crab, Chionoecetes opilio.</title>
        <authorList>
            <person name="Jeong J.-H."/>
            <person name="Ryu S."/>
        </authorList>
    </citation>
    <scope>NUCLEOTIDE SEQUENCE</scope>
    <source>
        <strain evidence="2">MADBK_172401_WGS</strain>
        <tissue evidence="2">Digestive gland</tissue>
    </source>
</reference>
<dbReference type="Proteomes" id="UP000770661">
    <property type="component" value="Unassembled WGS sequence"/>
</dbReference>
<proteinExistence type="predicted"/>
<protein>
    <submittedName>
        <fullName evidence="2">Uncharacterized protein</fullName>
    </submittedName>
</protein>
<comment type="caution">
    <text evidence="2">The sequence shown here is derived from an EMBL/GenBank/DDBJ whole genome shotgun (WGS) entry which is preliminary data.</text>
</comment>
<sequence>MEAKDGGMVGFWTFTPEGKGGDGGTSSPGMGFSTSEPPLGKANGVLRFLQCHWGQRTLRGLRCFTVLFWRKPRRTIDHGSFEDSKSGPEEERGWLRRILEDHPWNDGAGPNPKQTCRAFQSEASTFTMPRFEAWFETEGDDLSLSRFVPPPSRPLQPRFCKSNRACRPQEGTRRIFPCEEDGERSPVPEGRGGFPPKSGPKPLRDLPGFPSSPTSRGFSLPQFVSWTLLFETPYSQAISQKLEGSANVDVACRTDKNFLDPKFK</sequence>
<evidence type="ECO:0000256" key="1">
    <source>
        <dbReference type="SAM" id="MobiDB-lite"/>
    </source>
</evidence>
<keyword evidence="3" id="KW-1185">Reference proteome</keyword>
<evidence type="ECO:0000313" key="2">
    <source>
        <dbReference type="EMBL" id="KAG0711887.1"/>
    </source>
</evidence>
<feature type="region of interest" description="Disordered" evidence="1">
    <location>
        <begin position="178"/>
        <end position="214"/>
    </location>
</feature>
<dbReference type="EMBL" id="JACEEZ010022928">
    <property type="protein sequence ID" value="KAG0711887.1"/>
    <property type="molecule type" value="Genomic_DNA"/>
</dbReference>
<organism evidence="2 3">
    <name type="scientific">Chionoecetes opilio</name>
    <name type="common">Atlantic snow crab</name>
    <name type="synonym">Cancer opilio</name>
    <dbReference type="NCBI Taxonomy" id="41210"/>
    <lineage>
        <taxon>Eukaryota</taxon>
        <taxon>Metazoa</taxon>
        <taxon>Ecdysozoa</taxon>
        <taxon>Arthropoda</taxon>
        <taxon>Crustacea</taxon>
        <taxon>Multicrustacea</taxon>
        <taxon>Malacostraca</taxon>
        <taxon>Eumalacostraca</taxon>
        <taxon>Eucarida</taxon>
        <taxon>Decapoda</taxon>
        <taxon>Pleocyemata</taxon>
        <taxon>Brachyura</taxon>
        <taxon>Eubrachyura</taxon>
        <taxon>Majoidea</taxon>
        <taxon>Majidae</taxon>
        <taxon>Chionoecetes</taxon>
    </lineage>
</organism>
<gene>
    <name evidence="2" type="ORF">GWK47_019637</name>
</gene>
<accession>A0A8J5CL68</accession>
<dbReference type="AlphaFoldDB" id="A0A8J5CL68"/>